<dbReference type="Pfam" id="PF00664">
    <property type="entry name" value="ABC_membrane"/>
    <property type="match status" value="1"/>
</dbReference>
<feature type="domain" description="ABC transmembrane type-1" evidence="12">
    <location>
        <begin position="12"/>
        <end position="297"/>
    </location>
</feature>
<evidence type="ECO:0000256" key="5">
    <source>
        <dbReference type="ARBA" id="ARBA00022741"/>
    </source>
</evidence>
<dbReference type="InterPro" id="IPR017871">
    <property type="entry name" value="ABC_transporter-like_CS"/>
</dbReference>
<keyword evidence="6" id="KW-0788">Thiol protease</keyword>
<feature type="transmembrane region" description="Helical" evidence="10">
    <location>
        <begin position="130"/>
        <end position="149"/>
    </location>
</feature>
<dbReference type="GO" id="GO:0016887">
    <property type="term" value="F:ATP hydrolysis activity"/>
    <property type="evidence" value="ECO:0007669"/>
    <property type="project" value="InterPro"/>
</dbReference>
<keyword evidence="2" id="KW-0813">Transport</keyword>
<evidence type="ECO:0000256" key="8">
    <source>
        <dbReference type="ARBA" id="ARBA00022989"/>
    </source>
</evidence>
<evidence type="ECO:0000256" key="7">
    <source>
        <dbReference type="ARBA" id="ARBA00022840"/>
    </source>
</evidence>
<keyword evidence="3" id="KW-1003">Cell membrane</keyword>
<feature type="non-terminal residue" evidence="13">
    <location>
        <position position="657"/>
    </location>
</feature>
<comment type="caution">
    <text evidence="13">The sequence shown here is derived from an EMBL/GenBank/DDBJ whole genome shotgun (WGS) entry which is preliminary data.</text>
</comment>
<keyword evidence="6" id="KW-0645">Protease</keyword>
<evidence type="ECO:0000256" key="10">
    <source>
        <dbReference type="SAM" id="Phobius"/>
    </source>
</evidence>
<evidence type="ECO:0000256" key="6">
    <source>
        <dbReference type="ARBA" id="ARBA00022807"/>
    </source>
</evidence>
<comment type="subcellular location">
    <subcellularLocation>
        <location evidence="1">Cell membrane</location>
        <topology evidence="1">Multi-pass membrane protein</topology>
    </subcellularLocation>
</comment>
<dbReference type="GO" id="GO:0005524">
    <property type="term" value="F:ATP binding"/>
    <property type="evidence" value="ECO:0007669"/>
    <property type="project" value="UniProtKB-KW"/>
</dbReference>
<dbReference type="EMBL" id="DWWJ01000191">
    <property type="protein sequence ID" value="HJC41926.1"/>
    <property type="molecule type" value="Genomic_DNA"/>
</dbReference>
<dbReference type="InterPro" id="IPR003593">
    <property type="entry name" value="AAA+_ATPase"/>
</dbReference>
<reference evidence="13" key="2">
    <citation type="submission" date="2021-04" db="EMBL/GenBank/DDBJ databases">
        <authorList>
            <person name="Gilroy R."/>
        </authorList>
    </citation>
    <scope>NUCLEOTIDE SEQUENCE</scope>
    <source>
        <strain evidence="13">CHK186-1790</strain>
    </source>
</reference>
<dbReference type="PANTHER" id="PTHR43394">
    <property type="entry name" value="ATP-DEPENDENT PERMEASE MDL1, MITOCHONDRIAL"/>
    <property type="match status" value="1"/>
</dbReference>
<feature type="transmembrane region" description="Helical" evidence="10">
    <location>
        <begin position="155"/>
        <end position="173"/>
    </location>
</feature>
<dbReference type="PROSITE" id="PS50893">
    <property type="entry name" value="ABC_TRANSPORTER_2"/>
    <property type="match status" value="1"/>
</dbReference>
<dbReference type="PANTHER" id="PTHR43394:SF1">
    <property type="entry name" value="ATP-BINDING CASSETTE SUB-FAMILY B MEMBER 10, MITOCHONDRIAL"/>
    <property type="match status" value="1"/>
</dbReference>
<dbReference type="PROSITE" id="PS00211">
    <property type="entry name" value="ABC_TRANSPORTER_1"/>
    <property type="match status" value="1"/>
</dbReference>
<dbReference type="Gene3D" id="3.40.50.300">
    <property type="entry name" value="P-loop containing nucleotide triphosphate hydrolases"/>
    <property type="match status" value="1"/>
</dbReference>
<keyword evidence="6" id="KW-0378">Hydrolase</keyword>
<dbReference type="SMART" id="SM00382">
    <property type="entry name" value="AAA"/>
    <property type="match status" value="1"/>
</dbReference>
<keyword evidence="9 10" id="KW-0472">Membrane</keyword>
<evidence type="ECO:0000256" key="9">
    <source>
        <dbReference type="ARBA" id="ARBA00023136"/>
    </source>
</evidence>
<dbReference type="SUPFAM" id="SSF90123">
    <property type="entry name" value="ABC transporter transmembrane region"/>
    <property type="match status" value="1"/>
</dbReference>
<gene>
    <name evidence="13" type="ORF">H9701_10310</name>
</gene>
<keyword evidence="5" id="KW-0547">Nucleotide-binding</keyword>
<dbReference type="GO" id="GO:0015421">
    <property type="term" value="F:ABC-type oligopeptide transporter activity"/>
    <property type="evidence" value="ECO:0007669"/>
    <property type="project" value="TreeGrafter"/>
</dbReference>
<feature type="domain" description="ABC transporter" evidence="11">
    <location>
        <begin position="454"/>
        <end position="657"/>
    </location>
</feature>
<dbReference type="GO" id="GO:0008234">
    <property type="term" value="F:cysteine-type peptidase activity"/>
    <property type="evidence" value="ECO:0007669"/>
    <property type="project" value="UniProtKB-KW"/>
</dbReference>
<evidence type="ECO:0000256" key="2">
    <source>
        <dbReference type="ARBA" id="ARBA00022448"/>
    </source>
</evidence>
<name>A0A9D2T1G5_9FIRM</name>
<reference evidence="13" key="1">
    <citation type="journal article" date="2021" name="PeerJ">
        <title>Extensive microbial diversity within the chicken gut microbiome revealed by metagenomics and culture.</title>
        <authorList>
            <person name="Gilroy R."/>
            <person name="Ravi A."/>
            <person name="Getino M."/>
            <person name="Pursley I."/>
            <person name="Horton D.L."/>
            <person name="Alikhan N.F."/>
            <person name="Baker D."/>
            <person name="Gharbi K."/>
            <person name="Hall N."/>
            <person name="Watson M."/>
            <person name="Adriaenssens E.M."/>
            <person name="Foster-Nyarko E."/>
            <person name="Jarju S."/>
            <person name="Secka A."/>
            <person name="Antonio M."/>
            <person name="Oren A."/>
            <person name="Chaudhuri R.R."/>
            <person name="La Ragione R."/>
            <person name="Hildebrand F."/>
            <person name="Pallen M.J."/>
        </authorList>
    </citation>
    <scope>NUCLEOTIDE SEQUENCE</scope>
    <source>
        <strain evidence="13">CHK186-1790</strain>
    </source>
</reference>
<evidence type="ECO:0000256" key="3">
    <source>
        <dbReference type="ARBA" id="ARBA00022475"/>
    </source>
</evidence>
<keyword evidence="4 10" id="KW-0812">Transmembrane</keyword>
<dbReference type="InterPro" id="IPR039421">
    <property type="entry name" value="Type_1_exporter"/>
</dbReference>
<dbReference type="PROSITE" id="PS50929">
    <property type="entry name" value="ABC_TM1F"/>
    <property type="match status" value="1"/>
</dbReference>
<dbReference type="AlphaFoldDB" id="A0A9D2T1G5"/>
<protein>
    <submittedName>
        <fullName evidence="13">ABC transporter ATP-binding protein/permease</fullName>
    </submittedName>
</protein>
<keyword evidence="8 10" id="KW-1133">Transmembrane helix</keyword>
<evidence type="ECO:0000256" key="4">
    <source>
        <dbReference type="ARBA" id="ARBA00022692"/>
    </source>
</evidence>
<sequence>MGYLARRKWPLLLVLLCLLCSVLTNIAGSSYVNLVIINRIADGYYTGPGHLAADVFKLLGIYALGWVCTYAQSAVMVQLAQRGTNRLRKDLFDHLQTLPLSYFDRHPHGELMSRFTNDADNVQLALEQSVVSLFSSLLMFVGLVLVMLVVSPLLFLVSVLTLGSTFLVFKVFGGRSRRYYRQQQADLGDVNGNIQETIEGLKVVKAFTHEEQAKDLFARLNENYRKSATAANFYSTAIMPIAMNIMNMGYALTAAFGGVLSIVMGLRLGSFTLYLGYCRQIGQPMNQISQQLTTILSALAGAERIFECMDEEPEADQGFVTLVPAEKDANGTLSQLSGGHPHTWAWKTPRVSAMALVPALLQADGTILELGQAAREDGGLKLLPPNVDSEEGLWVTVSPDGALTEITDLSLLAGHGWAWKYPDPTGRATLHMIRGTVRNVPGEDYCLTELKGAVRFTHVNFSYVPGKRILKDISVYANPGQKIAFVGSTGAGKTTITNLINRFYEIEDGVITYDGIDVKFIKKDDLRHSLGAVLQDTHLFTGTVMDNIRYGRLEATDDECVQAAKIAGADSFIRRLPEGYGTLVTGDGANLSQGQRQLLGIARAAVADPPVMILDEATSSIDTRTERLIQQGMDALMEGRTVFVIAHRLSTVRNSNA</sequence>
<dbReference type="GO" id="GO:0005886">
    <property type="term" value="C:plasma membrane"/>
    <property type="evidence" value="ECO:0007669"/>
    <property type="project" value="UniProtKB-SubCell"/>
</dbReference>
<dbReference type="SUPFAM" id="SSF52540">
    <property type="entry name" value="P-loop containing nucleoside triphosphate hydrolases"/>
    <property type="match status" value="1"/>
</dbReference>
<dbReference type="Pfam" id="PF00005">
    <property type="entry name" value="ABC_tran"/>
    <property type="match status" value="1"/>
</dbReference>
<dbReference type="InterPro" id="IPR003439">
    <property type="entry name" value="ABC_transporter-like_ATP-bd"/>
</dbReference>
<dbReference type="InterPro" id="IPR011527">
    <property type="entry name" value="ABC1_TM_dom"/>
</dbReference>
<dbReference type="InterPro" id="IPR036640">
    <property type="entry name" value="ABC1_TM_sf"/>
</dbReference>
<dbReference type="Proteomes" id="UP000823882">
    <property type="component" value="Unassembled WGS sequence"/>
</dbReference>
<dbReference type="InterPro" id="IPR027417">
    <property type="entry name" value="P-loop_NTPase"/>
</dbReference>
<proteinExistence type="predicted"/>
<dbReference type="Gene3D" id="1.20.1560.10">
    <property type="entry name" value="ABC transporter type 1, transmembrane domain"/>
    <property type="match status" value="1"/>
</dbReference>
<feature type="transmembrane region" description="Helical" evidence="10">
    <location>
        <begin position="249"/>
        <end position="277"/>
    </location>
</feature>
<evidence type="ECO:0000313" key="14">
    <source>
        <dbReference type="Proteomes" id="UP000823882"/>
    </source>
</evidence>
<accession>A0A9D2T1G5</accession>
<evidence type="ECO:0000256" key="1">
    <source>
        <dbReference type="ARBA" id="ARBA00004651"/>
    </source>
</evidence>
<organism evidence="13 14">
    <name type="scientific">Candidatus Intestinimonas pullistercoris</name>
    <dbReference type="NCBI Taxonomy" id="2838623"/>
    <lineage>
        <taxon>Bacteria</taxon>
        <taxon>Bacillati</taxon>
        <taxon>Bacillota</taxon>
        <taxon>Clostridia</taxon>
        <taxon>Eubacteriales</taxon>
        <taxon>Intestinimonas</taxon>
    </lineage>
</organism>
<dbReference type="FunFam" id="3.40.50.300:FF:000299">
    <property type="entry name" value="ABC transporter ATP-binding protein/permease"/>
    <property type="match status" value="1"/>
</dbReference>
<feature type="transmembrane region" description="Helical" evidence="10">
    <location>
        <begin position="58"/>
        <end position="80"/>
    </location>
</feature>
<dbReference type="CDD" id="cd18547">
    <property type="entry name" value="ABC_6TM_Tm288_like"/>
    <property type="match status" value="1"/>
</dbReference>
<evidence type="ECO:0000313" key="13">
    <source>
        <dbReference type="EMBL" id="HJC41926.1"/>
    </source>
</evidence>
<evidence type="ECO:0000259" key="11">
    <source>
        <dbReference type="PROSITE" id="PS50893"/>
    </source>
</evidence>
<evidence type="ECO:0000259" key="12">
    <source>
        <dbReference type="PROSITE" id="PS50929"/>
    </source>
</evidence>
<keyword evidence="7 13" id="KW-0067">ATP-binding</keyword>